<dbReference type="EMBL" id="JBDFQZ010000003">
    <property type="protein sequence ID" value="KAK9740506.1"/>
    <property type="molecule type" value="Genomic_DNA"/>
</dbReference>
<comment type="caution">
    <text evidence="2">The sequence shown here is derived from an EMBL/GenBank/DDBJ whole genome shotgun (WGS) entry which is preliminary data.</text>
</comment>
<accession>A0AAW1M366</accession>
<reference evidence="2" key="1">
    <citation type="submission" date="2024-03" db="EMBL/GenBank/DDBJ databases">
        <title>WGS assembly of Saponaria officinalis var. Norfolk2.</title>
        <authorList>
            <person name="Jenkins J."/>
            <person name="Shu S."/>
            <person name="Grimwood J."/>
            <person name="Barry K."/>
            <person name="Goodstein D."/>
            <person name="Schmutz J."/>
            <person name="Leebens-Mack J."/>
            <person name="Osbourn A."/>
        </authorList>
    </citation>
    <scope>NUCLEOTIDE SEQUENCE [LARGE SCALE GENOMIC DNA]</scope>
    <source>
        <strain evidence="2">JIC</strain>
    </source>
</reference>
<evidence type="ECO:0000313" key="3">
    <source>
        <dbReference type="Proteomes" id="UP001443914"/>
    </source>
</evidence>
<protein>
    <recommendedName>
        <fullName evidence="1">KIB1-4 beta-propeller domain-containing protein</fullName>
    </recommendedName>
</protein>
<organism evidence="2 3">
    <name type="scientific">Saponaria officinalis</name>
    <name type="common">Common soapwort</name>
    <name type="synonym">Lychnis saponaria</name>
    <dbReference type="NCBI Taxonomy" id="3572"/>
    <lineage>
        <taxon>Eukaryota</taxon>
        <taxon>Viridiplantae</taxon>
        <taxon>Streptophyta</taxon>
        <taxon>Embryophyta</taxon>
        <taxon>Tracheophyta</taxon>
        <taxon>Spermatophyta</taxon>
        <taxon>Magnoliopsida</taxon>
        <taxon>eudicotyledons</taxon>
        <taxon>Gunneridae</taxon>
        <taxon>Pentapetalae</taxon>
        <taxon>Caryophyllales</taxon>
        <taxon>Caryophyllaceae</taxon>
        <taxon>Caryophylleae</taxon>
        <taxon>Saponaria</taxon>
    </lineage>
</organism>
<dbReference type="Proteomes" id="UP001443914">
    <property type="component" value="Unassembled WGS sequence"/>
</dbReference>
<proteinExistence type="predicted"/>
<dbReference type="InterPro" id="IPR005174">
    <property type="entry name" value="KIB1-4_b-propeller"/>
</dbReference>
<keyword evidence="3" id="KW-1185">Reference proteome</keyword>
<dbReference type="Pfam" id="PF03478">
    <property type="entry name" value="Beta-prop_KIB1-4"/>
    <property type="match status" value="1"/>
</dbReference>
<dbReference type="AlphaFoldDB" id="A0AAW1M366"/>
<gene>
    <name evidence="2" type="ORF">RND81_03G040900</name>
</gene>
<sequence length="299" mass="34563">MVDRDLNVQLFNPITKDCICFPCVMPLCPYADNEEHQFHDYEDYIGWFLSFCLQKFIVVTISPGELVIVVLYDWQGLAFARHGDQSWTKVVSPNSARINNIDASIVDVASVNDNVFALYDDGAIVYWNVKEFGGCGLVKPVNFCPSQPVIFDKLKRGLYKIYLVKSGTQLFMVLRYKEDVLNAERTDFDYDLFYRTIDFQVYRLNFKDRKWEEIQDFGDVALIVGNNSSMCVPIASSKSMRRSCIYFTDDEYEMWGASKEKSGHDIGVYDTECKQIWKLYECGNTRSLLCPPTCFIPQF</sequence>
<dbReference type="PANTHER" id="PTHR44259">
    <property type="entry name" value="OS07G0183000 PROTEIN-RELATED"/>
    <property type="match status" value="1"/>
</dbReference>
<dbReference type="PANTHER" id="PTHR44259:SF107">
    <property type="entry name" value="F-BOX PROTEIN SKIP23-LIKE"/>
    <property type="match status" value="1"/>
</dbReference>
<name>A0AAW1M366_SAPOF</name>
<evidence type="ECO:0000313" key="2">
    <source>
        <dbReference type="EMBL" id="KAK9740506.1"/>
    </source>
</evidence>
<evidence type="ECO:0000259" key="1">
    <source>
        <dbReference type="Pfam" id="PF03478"/>
    </source>
</evidence>
<dbReference type="InterPro" id="IPR050942">
    <property type="entry name" value="F-box_BR-signaling"/>
</dbReference>
<feature type="domain" description="KIB1-4 beta-propeller" evidence="1">
    <location>
        <begin position="1"/>
        <end position="270"/>
    </location>
</feature>